<accession>A0A5J4V0G9</accession>
<dbReference type="EMBL" id="SNRW01010688">
    <property type="protein sequence ID" value="KAA6376198.1"/>
    <property type="molecule type" value="Genomic_DNA"/>
</dbReference>
<dbReference type="Proteomes" id="UP000324800">
    <property type="component" value="Unassembled WGS sequence"/>
</dbReference>
<protein>
    <submittedName>
        <fullName evidence="1">Uncharacterized protein</fullName>
    </submittedName>
</protein>
<evidence type="ECO:0000313" key="2">
    <source>
        <dbReference type="Proteomes" id="UP000324800"/>
    </source>
</evidence>
<organism evidence="1 2">
    <name type="scientific">Streblomastix strix</name>
    <dbReference type="NCBI Taxonomy" id="222440"/>
    <lineage>
        <taxon>Eukaryota</taxon>
        <taxon>Metamonada</taxon>
        <taxon>Preaxostyla</taxon>
        <taxon>Oxymonadida</taxon>
        <taxon>Streblomastigidae</taxon>
        <taxon>Streblomastix</taxon>
    </lineage>
</organism>
<sequence>MISLSKSIGAAGGFDVDNDKEINQILGNIKQFFSNLQRGRYYGDAQFPPQLALAKLSNEQLEEEGCLEEIEAQLINKNKYSTKWTKYAVYNFFIDKNNKPQY</sequence>
<evidence type="ECO:0000313" key="1">
    <source>
        <dbReference type="EMBL" id="KAA6376198.1"/>
    </source>
</evidence>
<dbReference type="AlphaFoldDB" id="A0A5J4V0G9"/>
<name>A0A5J4V0G9_9EUKA</name>
<comment type="caution">
    <text evidence="1">The sequence shown here is derived from an EMBL/GenBank/DDBJ whole genome shotgun (WGS) entry which is preliminary data.</text>
</comment>
<proteinExistence type="predicted"/>
<gene>
    <name evidence="1" type="ORF">EZS28_028274</name>
</gene>
<reference evidence="1 2" key="1">
    <citation type="submission" date="2019-03" db="EMBL/GenBank/DDBJ databases">
        <title>Single cell metagenomics reveals metabolic interactions within the superorganism composed of flagellate Streblomastix strix and complex community of Bacteroidetes bacteria on its surface.</title>
        <authorList>
            <person name="Treitli S.C."/>
            <person name="Kolisko M."/>
            <person name="Husnik F."/>
            <person name="Keeling P."/>
            <person name="Hampl V."/>
        </authorList>
    </citation>
    <scope>NUCLEOTIDE SEQUENCE [LARGE SCALE GENOMIC DNA]</scope>
    <source>
        <strain evidence="1">ST1C</strain>
    </source>
</reference>